<dbReference type="PROSITE" id="PS00622">
    <property type="entry name" value="HTH_LUXR_1"/>
    <property type="match status" value="1"/>
</dbReference>
<dbReference type="PROSITE" id="PS50110">
    <property type="entry name" value="RESPONSE_REGULATORY"/>
    <property type="match status" value="1"/>
</dbReference>
<dbReference type="InterPro" id="IPR000792">
    <property type="entry name" value="Tscrpt_reg_LuxR_C"/>
</dbReference>
<evidence type="ECO:0000259" key="6">
    <source>
        <dbReference type="PROSITE" id="PS50043"/>
    </source>
</evidence>
<dbReference type="SMART" id="SM00448">
    <property type="entry name" value="REC"/>
    <property type="match status" value="1"/>
</dbReference>
<dbReference type="CDD" id="cd17535">
    <property type="entry name" value="REC_NarL-like"/>
    <property type="match status" value="1"/>
</dbReference>
<dbReference type="InterPro" id="IPR001789">
    <property type="entry name" value="Sig_transdc_resp-reg_receiver"/>
</dbReference>
<keyword evidence="9" id="KW-1185">Reference proteome</keyword>
<gene>
    <name evidence="8" type="ORF">V5S96_05160</name>
</gene>
<evidence type="ECO:0000259" key="7">
    <source>
        <dbReference type="PROSITE" id="PS50110"/>
    </source>
</evidence>
<dbReference type="Pfam" id="PF00072">
    <property type="entry name" value="Response_reg"/>
    <property type="match status" value="1"/>
</dbReference>
<dbReference type="Gene3D" id="3.40.50.2300">
    <property type="match status" value="1"/>
</dbReference>
<dbReference type="RefSeq" id="WP_337890050.1">
    <property type="nucleotide sequence ID" value="NZ_JBAHVI010000005.1"/>
</dbReference>
<evidence type="ECO:0000256" key="2">
    <source>
        <dbReference type="ARBA" id="ARBA00023015"/>
    </source>
</evidence>
<dbReference type="Pfam" id="PF00196">
    <property type="entry name" value="GerE"/>
    <property type="match status" value="1"/>
</dbReference>
<dbReference type="InterPro" id="IPR016032">
    <property type="entry name" value="Sig_transdc_resp-reg_C-effctor"/>
</dbReference>
<protein>
    <submittedName>
        <fullName evidence="8">Response regulator transcription factor</fullName>
    </submittedName>
</protein>
<reference evidence="8 9" key="1">
    <citation type="submission" date="2024-02" db="EMBL/GenBank/DDBJ databases">
        <title>Whole genome sequencing and characterization of Corynebacterium isolated from the ocular surface of dry eye disease sufferers.</title>
        <authorList>
            <person name="Naqvi M."/>
        </authorList>
    </citation>
    <scope>NUCLEOTIDE SEQUENCE [LARGE SCALE GENOMIC DNA]</scope>
    <source>
        <strain evidence="8 9">PCRF</strain>
    </source>
</reference>
<dbReference type="InterPro" id="IPR039420">
    <property type="entry name" value="WalR-like"/>
</dbReference>
<evidence type="ECO:0000313" key="8">
    <source>
        <dbReference type="EMBL" id="MEJ4099750.1"/>
    </source>
</evidence>
<dbReference type="CDD" id="cd06170">
    <property type="entry name" value="LuxR_C_like"/>
    <property type="match status" value="1"/>
</dbReference>
<evidence type="ECO:0000256" key="1">
    <source>
        <dbReference type="ARBA" id="ARBA00022553"/>
    </source>
</evidence>
<feature type="modified residue" description="4-aspartylphosphate" evidence="5">
    <location>
        <position position="57"/>
    </location>
</feature>
<accession>A0ABU8NXL5</accession>
<evidence type="ECO:0000256" key="4">
    <source>
        <dbReference type="ARBA" id="ARBA00023163"/>
    </source>
</evidence>
<dbReference type="SUPFAM" id="SSF46894">
    <property type="entry name" value="C-terminal effector domain of the bipartite response regulators"/>
    <property type="match status" value="1"/>
</dbReference>
<dbReference type="InterPro" id="IPR011006">
    <property type="entry name" value="CheY-like_superfamily"/>
</dbReference>
<dbReference type="EMBL" id="JBAHVJ010000005">
    <property type="protein sequence ID" value="MEJ4099750.1"/>
    <property type="molecule type" value="Genomic_DNA"/>
</dbReference>
<dbReference type="PANTHER" id="PTHR43214:SF24">
    <property type="entry name" value="TRANSCRIPTIONAL REGULATORY PROTEIN NARL-RELATED"/>
    <property type="match status" value="1"/>
</dbReference>
<organism evidence="8 9">
    <name type="scientific">Corynebacterium mastitidis</name>
    <dbReference type="NCBI Taxonomy" id="161890"/>
    <lineage>
        <taxon>Bacteria</taxon>
        <taxon>Bacillati</taxon>
        <taxon>Actinomycetota</taxon>
        <taxon>Actinomycetes</taxon>
        <taxon>Mycobacteriales</taxon>
        <taxon>Corynebacteriaceae</taxon>
        <taxon>Corynebacterium</taxon>
    </lineage>
</organism>
<keyword evidence="2" id="KW-0805">Transcription regulation</keyword>
<keyword evidence="3" id="KW-0238">DNA-binding</keyword>
<keyword evidence="4" id="KW-0804">Transcription</keyword>
<dbReference type="SUPFAM" id="SSF52172">
    <property type="entry name" value="CheY-like"/>
    <property type="match status" value="1"/>
</dbReference>
<comment type="caution">
    <text evidence="8">The sequence shown here is derived from an EMBL/GenBank/DDBJ whole genome shotgun (WGS) entry which is preliminary data.</text>
</comment>
<name>A0ABU8NXL5_9CORY</name>
<feature type="domain" description="HTH luxR-type" evidence="6">
    <location>
        <begin position="152"/>
        <end position="217"/>
    </location>
</feature>
<evidence type="ECO:0000313" key="9">
    <source>
        <dbReference type="Proteomes" id="UP001359781"/>
    </source>
</evidence>
<feature type="domain" description="Response regulatory" evidence="7">
    <location>
        <begin position="6"/>
        <end position="120"/>
    </location>
</feature>
<dbReference type="InterPro" id="IPR058245">
    <property type="entry name" value="NreC/VraR/RcsB-like_REC"/>
</dbReference>
<keyword evidence="1 5" id="KW-0597">Phosphoprotein</keyword>
<dbReference type="Proteomes" id="UP001359781">
    <property type="component" value="Unassembled WGS sequence"/>
</dbReference>
<evidence type="ECO:0000256" key="5">
    <source>
        <dbReference type="PROSITE-ProRule" id="PRU00169"/>
    </source>
</evidence>
<sequence>MTPPLRVLLADDQPLLASALATILSAEEDIAVVSVCHDGEEALRAAREHRVDVAVLDIRMPKVGGIEAARIMVAHGVAVLMLTTFNEDSLIREAIGAGASGFLLKDADPAELVRAVRSVHRGQSVLSAGVTGHVLRAYRRAIAGASALPAHQRQGLSLLTPRELEILSLIAAGHTNAEIAAALTVGGATVKTHVSHLLAKLHCRDRVALVLLAHRAGLAPPPADGEDTSP</sequence>
<evidence type="ECO:0000256" key="3">
    <source>
        <dbReference type="ARBA" id="ARBA00023125"/>
    </source>
</evidence>
<dbReference type="PRINTS" id="PR00038">
    <property type="entry name" value="HTHLUXR"/>
</dbReference>
<dbReference type="PROSITE" id="PS50043">
    <property type="entry name" value="HTH_LUXR_2"/>
    <property type="match status" value="1"/>
</dbReference>
<dbReference type="PANTHER" id="PTHR43214">
    <property type="entry name" value="TWO-COMPONENT RESPONSE REGULATOR"/>
    <property type="match status" value="1"/>
</dbReference>
<dbReference type="SMART" id="SM00421">
    <property type="entry name" value="HTH_LUXR"/>
    <property type="match status" value="1"/>
</dbReference>
<proteinExistence type="predicted"/>